<dbReference type="EMBL" id="JAGSPA010000001">
    <property type="protein sequence ID" value="MBV7255886.1"/>
    <property type="molecule type" value="Genomic_DNA"/>
</dbReference>
<comment type="caution">
    <text evidence="2">The sequence shown here is derived from an EMBL/GenBank/DDBJ whole genome shotgun (WGS) entry which is preliminary data.</text>
</comment>
<sequence length="195" mass="21467">MAPAPPGAFDFAVDPERDPPTAPVFWNPADAPAIVNLIAPAHQLDGNASSIGTLPVVASATDSEYTWLKLDNGAQLVAKSSAADSNFGIVVPFDDAWTVHLAAADRLYRQLRGLPVGHPLTRQRRQRLKHALRTVDGLRQGATYRMIAITYYGEQRVNDEPWKTNALKSQIARLAAYGRSMIDKGYRRLLQGKHR</sequence>
<accession>A0ABS6SDA0</accession>
<dbReference type="Proteomes" id="UP000722336">
    <property type="component" value="Unassembled WGS sequence"/>
</dbReference>
<keyword evidence="3" id="KW-1185">Reference proteome</keyword>
<dbReference type="InterPro" id="IPR018754">
    <property type="entry name" value="RovC-like_DNA-bd"/>
</dbReference>
<dbReference type="Pfam" id="PF10074">
    <property type="entry name" value="RovC_DNA-bd"/>
    <property type="match status" value="1"/>
</dbReference>
<feature type="domain" description="T6SS Transcription factor RovC-like DNA binding" evidence="1">
    <location>
        <begin position="90"/>
        <end position="191"/>
    </location>
</feature>
<reference evidence="2 3" key="1">
    <citation type="submission" date="2021-04" db="EMBL/GenBank/DDBJ databases">
        <authorList>
            <person name="Pira H."/>
            <person name="Risdian C."/>
            <person name="Wink J."/>
        </authorList>
    </citation>
    <scope>NUCLEOTIDE SEQUENCE [LARGE SCALE GENOMIC DNA]</scope>
    <source>
        <strain evidence="2 3">WHA3</strain>
    </source>
</reference>
<gene>
    <name evidence="2" type="ORF">KCG44_03705</name>
</gene>
<proteinExistence type="predicted"/>
<organism evidence="2 3">
    <name type="scientific">Pacificimonas pallii</name>
    <dbReference type="NCBI Taxonomy" id="2827236"/>
    <lineage>
        <taxon>Bacteria</taxon>
        <taxon>Pseudomonadati</taxon>
        <taxon>Pseudomonadota</taxon>
        <taxon>Alphaproteobacteria</taxon>
        <taxon>Sphingomonadales</taxon>
        <taxon>Sphingosinicellaceae</taxon>
        <taxon>Pacificimonas</taxon>
    </lineage>
</organism>
<protein>
    <submittedName>
        <fullName evidence="2">DUF2285 domain-containing protein</fullName>
    </submittedName>
</protein>
<evidence type="ECO:0000313" key="3">
    <source>
        <dbReference type="Proteomes" id="UP000722336"/>
    </source>
</evidence>
<name>A0ABS6SDA0_9SPHN</name>
<evidence type="ECO:0000259" key="1">
    <source>
        <dbReference type="Pfam" id="PF10074"/>
    </source>
</evidence>
<dbReference type="RefSeq" id="WP_218444280.1">
    <property type="nucleotide sequence ID" value="NZ_JAGSPA010000001.1"/>
</dbReference>
<evidence type="ECO:0000313" key="2">
    <source>
        <dbReference type="EMBL" id="MBV7255886.1"/>
    </source>
</evidence>